<reference evidence="2" key="1">
    <citation type="journal article" date="2019" name="Int. J. Syst. Evol. Microbiol.">
        <title>The Global Catalogue of Microorganisms (GCM) 10K type strain sequencing project: providing services to taxonomists for standard genome sequencing and annotation.</title>
        <authorList>
            <consortium name="The Broad Institute Genomics Platform"/>
            <consortium name="The Broad Institute Genome Sequencing Center for Infectious Disease"/>
            <person name="Wu L."/>
            <person name="Ma J."/>
        </authorList>
    </citation>
    <scope>NUCLEOTIDE SEQUENCE [LARGE SCALE GENOMIC DNA]</scope>
    <source>
        <strain evidence="2">NBRC 12467</strain>
    </source>
</reference>
<name>A0AA37SIP4_9PROT</name>
<accession>A0AA37SIP4</accession>
<proteinExistence type="predicted"/>
<dbReference type="AlphaFoldDB" id="A0AA37SIP4"/>
<gene>
    <name evidence="1" type="ORF">GCM10007872_24210</name>
</gene>
<protein>
    <submittedName>
        <fullName evidence="1">Uncharacterized protein</fullName>
    </submittedName>
</protein>
<organism evidence="1 2">
    <name type="scientific">Gluconobacter sphaericus NBRC 12467</name>
    <dbReference type="NCBI Taxonomy" id="1307951"/>
    <lineage>
        <taxon>Bacteria</taxon>
        <taxon>Pseudomonadati</taxon>
        <taxon>Pseudomonadota</taxon>
        <taxon>Alphaproteobacteria</taxon>
        <taxon>Acetobacterales</taxon>
        <taxon>Acetobacteraceae</taxon>
        <taxon>Gluconobacter</taxon>
    </lineage>
</organism>
<sequence>MWREKRLKTVDIAVTTVAECEICAAGHVRHTEALHEDIVYEPVGTQTGEFRIEWDLKDVLNALLAKGCGADIRQHQTERRVLRAEQRAGMRVERNDRQRMIWSGHPQSVEKVDMAAMHAVEIAECCHRIAGGGGNIAPVRVHNHATGRPN</sequence>
<dbReference type="Proteomes" id="UP001156708">
    <property type="component" value="Unassembled WGS sequence"/>
</dbReference>
<evidence type="ECO:0000313" key="1">
    <source>
        <dbReference type="EMBL" id="GLQ85511.1"/>
    </source>
</evidence>
<dbReference type="EMBL" id="BSNZ01000018">
    <property type="protein sequence ID" value="GLQ85511.1"/>
    <property type="molecule type" value="Genomic_DNA"/>
</dbReference>
<evidence type="ECO:0000313" key="2">
    <source>
        <dbReference type="Proteomes" id="UP001156708"/>
    </source>
</evidence>
<comment type="caution">
    <text evidence="1">The sequence shown here is derived from an EMBL/GenBank/DDBJ whole genome shotgun (WGS) entry which is preliminary data.</text>
</comment>
<keyword evidence="2" id="KW-1185">Reference proteome</keyword>